<evidence type="ECO:0000313" key="10">
    <source>
        <dbReference type="Proteomes" id="UP001230289"/>
    </source>
</evidence>
<gene>
    <name evidence="9" type="ORF">RBR11_01395</name>
</gene>
<dbReference type="Proteomes" id="UP001230289">
    <property type="component" value="Unassembled WGS sequence"/>
</dbReference>
<feature type="transmembrane region" description="Helical" evidence="7">
    <location>
        <begin position="121"/>
        <end position="144"/>
    </location>
</feature>
<feature type="transmembrane region" description="Helical" evidence="7">
    <location>
        <begin position="240"/>
        <end position="263"/>
    </location>
</feature>
<dbReference type="InterPro" id="IPR051211">
    <property type="entry name" value="PG_lysyltransferase"/>
</dbReference>
<evidence type="ECO:0000256" key="4">
    <source>
        <dbReference type="ARBA" id="ARBA00022989"/>
    </source>
</evidence>
<comment type="subcellular location">
    <subcellularLocation>
        <location evidence="1">Cell membrane</location>
        <topology evidence="1">Multi-pass membrane protein</topology>
    </subcellularLocation>
</comment>
<organism evidence="9 10">
    <name type="scientific">Microbacterium capsulatum</name>
    <dbReference type="NCBI Taxonomy" id="3041921"/>
    <lineage>
        <taxon>Bacteria</taxon>
        <taxon>Bacillati</taxon>
        <taxon>Actinomycetota</taxon>
        <taxon>Actinomycetes</taxon>
        <taxon>Micrococcales</taxon>
        <taxon>Microbacteriaceae</taxon>
        <taxon>Microbacterium</taxon>
    </lineage>
</organism>
<evidence type="ECO:0000259" key="8">
    <source>
        <dbReference type="Pfam" id="PF09924"/>
    </source>
</evidence>
<dbReference type="PANTHER" id="PTHR34697">
    <property type="entry name" value="PHOSPHATIDYLGLYCEROL LYSYLTRANSFERASE"/>
    <property type="match status" value="1"/>
</dbReference>
<feature type="transmembrane region" description="Helical" evidence="7">
    <location>
        <begin position="38"/>
        <end position="60"/>
    </location>
</feature>
<feature type="region of interest" description="Disordered" evidence="6">
    <location>
        <begin position="1"/>
        <end position="24"/>
    </location>
</feature>
<sequence>MTSTDPVPDSAPAQHAPADPAPPSMPRRLRAVAAYARANPFSVALALITLAGGLVFGTFWGRFPQELAAGLVTTGRLAYGWTPVTALLLVDSLISGILVILLTLTVGAYAERRLGTVRAIVLFLVTGIVAILLGVGLQALLVAWGSDWADLASLDLVLDPSLGVVGMIMAASALAPTLWQRRIRVIGFTLLLMFALYAGDSDSVFRLISGVLGLLAGAAISRGAVLAAWHRSSFREVRTIVAAIVAATGLGPIIVLISGSVAAPLSAVVAGFAPITETEVPKSCNDDFTAECLKQADAILTAGPGPFLVSLVPLLLALLAAWGLRRGRRAAWILAIVVNAAIAVLTGGVLGVTELLQAKTRDLLRFEEAVAIVLATLVPLLVVMLLLLTRHRFRVRAPRGAALQFLVTIAGAWIVLAAAYVTIGLMDGENYMDGRPTIGGLVGDILRPFVPAGFLPPVTEEAIPVDGVALVVYQWVGVLFWAVFILATVRLYRATGVERDADAETRFRALLTTGGGGTLGFMGTWPGNGYWFTPDGEGAVAYRVINGIALTMSDPVCAAGAERETIEGFVHHCESQGWSACFYSFHERYLPIFQSFGWQYMSVGEETVLDLPGLELTGKAWQKVRQPLNRGQREGITTLWSTWHDLPPKYTAQIVAVSEEWVANKKLPEMGFTLGGTEELKDPDVGIFLAINQEGTIEATTSWLPSWTDGRITGWTIDFMRRGDGSMPGIMEFVIASAALHMKEQGAEVLSLSGAPLATKPGERPADPTVMDRLLSWLGEMLEPAYGFTSLFRFKSKFNPRYETIYMAYADPAQLGTIGMAIGNAYLPQATPKEYLALVQTITNRGDAR</sequence>
<feature type="transmembrane region" description="Helical" evidence="7">
    <location>
        <begin position="80"/>
        <end position="109"/>
    </location>
</feature>
<dbReference type="InterPro" id="IPR024320">
    <property type="entry name" value="LPG_synthase_C"/>
</dbReference>
<feature type="transmembrane region" description="Helical" evidence="7">
    <location>
        <begin position="370"/>
        <end position="389"/>
    </location>
</feature>
<evidence type="ECO:0000256" key="2">
    <source>
        <dbReference type="ARBA" id="ARBA00022475"/>
    </source>
</evidence>
<dbReference type="InterPro" id="IPR016181">
    <property type="entry name" value="Acyl_CoA_acyltransferase"/>
</dbReference>
<keyword evidence="3 7" id="KW-0812">Transmembrane</keyword>
<keyword evidence="5 7" id="KW-0472">Membrane</keyword>
<feature type="transmembrane region" description="Helical" evidence="7">
    <location>
        <begin position="156"/>
        <end position="175"/>
    </location>
</feature>
<comment type="caution">
    <text evidence="9">The sequence shown here is derived from an EMBL/GenBank/DDBJ whole genome shotgun (WGS) entry which is preliminary data.</text>
</comment>
<dbReference type="EMBL" id="JAVFCB010000001">
    <property type="protein sequence ID" value="MDQ4212568.1"/>
    <property type="molecule type" value="Genomic_DNA"/>
</dbReference>
<name>A0ABU0XD80_9MICO</name>
<evidence type="ECO:0000256" key="7">
    <source>
        <dbReference type="SAM" id="Phobius"/>
    </source>
</evidence>
<dbReference type="PANTHER" id="PTHR34697:SF2">
    <property type="entry name" value="PHOSPHATIDYLGLYCEROL LYSYLTRANSFERASE"/>
    <property type="match status" value="1"/>
</dbReference>
<proteinExistence type="predicted"/>
<evidence type="ECO:0000256" key="5">
    <source>
        <dbReference type="ARBA" id="ARBA00023136"/>
    </source>
</evidence>
<evidence type="ECO:0000256" key="6">
    <source>
        <dbReference type="SAM" id="MobiDB-lite"/>
    </source>
</evidence>
<feature type="transmembrane region" description="Helical" evidence="7">
    <location>
        <begin position="205"/>
        <end position="228"/>
    </location>
</feature>
<keyword evidence="2" id="KW-1003">Cell membrane</keyword>
<accession>A0ABU0XD80</accession>
<feature type="compositionally biased region" description="Low complexity" evidence="6">
    <location>
        <begin position="8"/>
        <end position="18"/>
    </location>
</feature>
<feature type="transmembrane region" description="Helical" evidence="7">
    <location>
        <begin position="182"/>
        <end position="199"/>
    </location>
</feature>
<feature type="transmembrane region" description="Helical" evidence="7">
    <location>
        <begin position="331"/>
        <end position="350"/>
    </location>
</feature>
<feature type="transmembrane region" description="Helical" evidence="7">
    <location>
        <begin position="307"/>
        <end position="324"/>
    </location>
</feature>
<dbReference type="Pfam" id="PF09924">
    <property type="entry name" value="LPG_synthase_C"/>
    <property type="match status" value="1"/>
</dbReference>
<keyword evidence="4 7" id="KW-1133">Transmembrane helix</keyword>
<keyword evidence="10" id="KW-1185">Reference proteome</keyword>
<feature type="transmembrane region" description="Helical" evidence="7">
    <location>
        <begin position="401"/>
        <end position="423"/>
    </location>
</feature>
<evidence type="ECO:0000256" key="1">
    <source>
        <dbReference type="ARBA" id="ARBA00004651"/>
    </source>
</evidence>
<protein>
    <submittedName>
        <fullName evidence="9">DUF2156 domain-containing protein</fullName>
    </submittedName>
</protein>
<reference evidence="9 10" key="1">
    <citation type="submission" date="2023-08" db="EMBL/GenBank/DDBJ databases">
        <title>Microbacterium sp. nov., isolated from a waste landfill.</title>
        <authorList>
            <person name="Wen W."/>
        </authorList>
    </citation>
    <scope>NUCLEOTIDE SEQUENCE [LARGE SCALE GENOMIC DNA]</scope>
    <source>
        <strain evidence="9 10">ASV81</strain>
    </source>
</reference>
<evidence type="ECO:0000256" key="3">
    <source>
        <dbReference type="ARBA" id="ARBA00022692"/>
    </source>
</evidence>
<feature type="domain" description="Phosphatidylglycerol lysyltransferase C-terminal" evidence="8">
    <location>
        <begin position="509"/>
        <end position="809"/>
    </location>
</feature>
<dbReference type="RefSeq" id="WP_308487502.1">
    <property type="nucleotide sequence ID" value="NZ_JAVFCB010000001.1"/>
</dbReference>
<evidence type="ECO:0000313" key="9">
    <source>
        <dbReference type="EMBL" id="MDQ4212568.1"/>
    </source>
</evidence>
<feature type="transmembrane region" description="Helical" evidence="7">
    <location>
        <begin position="472"/>
        <end position="492"/>
    </location>
</feature>
<dbReference type="SUPFAM" id="SSF55729">
    <property type="entry name" value="Acyl-CoA N-acyltransferases (Nat)"/>
    <property type="match status" value="1"/>
</dbReference>